<proteinExistence type="predicted"/>
<dbReference type="HOGENOM" id="CLU_2513275_0_0_1"/>
<feature type="compositionally biased region" description="Basic and acidic residues" evidence="1">
    <location>
        <begin position="1"/>
        <end position="15"/>
    </location>
</feature>
<dbReference type="EMBL" id="KN819475">
    <property type="protein sequence ID" value="KIJ09329.1"/>
    <property type="molecule type" value="Genomic_DNA"/>
</dbReference>
<feature type="region of interest" description="Disordered" evidence="1">
    <location>
        <begin position="1"/>
        <end position="25"/>
    </location>
</feature>
<reference evidence="2 3" key="1">
    <citation type="submission" date="2014-06" db="EMBL/GenBank/DDBJ databases">
        <authorList>
            <consortium name="DOE Joint Genome Institute"/>
            <person name="Kuo A."/>
            <person name="Kohler A."/>
            <person name="Nagy L.G."/>
            <person name="Floudas D."/>
            <person name="Copeland A."/>
            <person name="Barry K.W."/>
            <person name="Cichocki N."/>
            <person name="Veneault-Fourrey C."/>
            <person name="LaButti K."/>
            <person name="Lindquist E.A."/>
            <person name="Lipzen A."/>
            <person name="Lundell T."/>
            <person name="Morin E."/>
            <person name="Murat C."/>
            <person name="Sun H."/>
            <person name="Tunlid A."/>
            <person name="Henrissat B."/>
            <person name="Grigoriev I.V."/>
            <person name="Hibbett D.S."/>
            <person name="Martin F."/>
            <person name="Nordberg H.P."/>
            <person name="Cantor M.N."/>
            <person name="Hua S.X."/>
        </authorList>
    </citation>
    <scope>NUCLEOTIDE SEQUENCE [LARGE SCALE GENOMIC DNA]</scope>
    <source>
        <strain evidence="2 3">ATCC 200175</strain>
    </source>
</reference>
<organism evidence="2 3">
    <name type="scientific">Paxillus involutus ATCC 200175</name>
    <dbReference type="NCBI Taxonomy" id="664439"/>
    <lineage>
        <taxon>Eukaryota</taxon>
        <taxon>Fungi</taxon>
        <taxon>Dikarya</taxon>
        <taxon>Basidiomycota</taxon>
        <taxon>Agaricomycotina</taxon>
        <taxon>Agaricomycetes</taxon>
        <taxon>Agaricomycetidae</taxon>
        <taxon>Boletales</taxon>
        <taxon>Paxilineae</taxon>
        <taxon>Paxillaceae</taxon>
        <taxon>Paxillus</taxon>
    </lineage>
</organism>
<keyword evidence="3" id="KW-1185">Reference proteome</keyword>
<protein>
    <submittedName>
        <fullName evidence="2">Uncharacterized protein</fullName>
    </submittedName>
</protein>
<evidence type="ECO:0000256" key="1">
    <source>
        <dbReference type="SAM" id="MobiDB-lite"/>
    </source>
</evidence>
<dbReference type="Proteomes" id="UP000053647">
    <property type="component" value="Unassembled WGS sequence"/>
</dbReference>
<sequence length="85" mass="9449">MRPHDMSEGMDREEGGNGEMGDVNELKGEKWRKRYEEVMNAFEAFKQRFGPHLTCAPPLLLANRASTASAPVGMTPVLPLSSDAW</sequence>
<evidence type="ECO:0000313" key="2">
    <source>
        <dbReference type="EMBL" id="KIJ09329.1"/>
    </source>
</evidence>
<evidence type="ECO:0000313" key="3">
    <source>
        <dbReference type="Proteomes" id="UP000053647"/>
    </source>
</evidence>
<reference evidence="3" key="2">
    <citation type="submission" date="2015-01" db="EMBL/GenBank/DDBJ databases">
        <title>Evolutionary Origins and Diversification of the Mycorrhizal Mutualists.</title>
        <authorList>
            <consortium name="DOE Joint Genome Institute"/>
            <consortium name="Mycorrhizal Genomics Consortium"/>
            <person name="Kohler A."/>
            <person name="Kuo A."/>
            <person name="Nagy L.G."/>
            <person name="Floudas D."/>
            <person name="Copeland A."/>
            <person name="Barry K.W."/>
            <person name="Cichocki N."/>
            <person name="Veneault-Fourrey C."/>
            <person name="LaButti K."/>
            <person name="Lindquist E.A."/>
            <person name="Lipzen A."/>
            <person name="Lundell T."/>
            <person name="Morin E."/>
            <person name="Murat C."/>
            <person name="Riley R."/>
            <person name="Ohm R."/>
            <person name="Sun H."/>
            <person name="Tunlid A."/>
            <person name="Henrissat B."/>
            <person name="Grigoriev I.V."/>
            <person name="Hibbett D.S."/>
            <person name="Martin F."/>
        </authorList>
    </citation>
    <scope>NUCLEOTIDE SEQUENCE [LARGE SCALE GENOMIC DNA]</scope>
    <source>
        <strain evidence="3">ATCC 200175</strain>
    </source>
</reference>
<name>A0A0C9SPZ3_PAXIN</name>
<accession>A0A0C9SPZ3</accession>
<dbReference type="AlphaFoldDB" id="A0A0C9SPZ3"/>
<gene>
    <name evidence="2" type="ORF">PAXINDRAFT_102274</name>
</gene>